<reference evidence="6 7" key="1">
    <citation type="journal article" name="Sci. Rep.">
        <title>Telomere-to-telomere assembled and centromere annotated genomes of the two main subspecies of the button mushroom Agaricus bisporus reveal especially polymorphic chromosome ends.</title>
        <authorList>
            <person name="Sonnenberg A.S.M."/>
            <person name="Sedaghat-Telgerd N."/>
            <person name="Lavrijssen B."/>
            <person name="Ohm R.A."/>
            <person name="Hendrickx P.M."/>
            <person name="Scholtmeijer K."/>
            <person name="Baars J.J.P."/>
            <person name="van Peer A."/>
        </authorList>
    </citation>
    <scope>NUCLEOTIDE SEQUENCE [LARGE SCALE GENOMIC DNA]</scope>
    <source>
        <strain evidence="6 7">H119_p4</strain>
    </source>
</reference>
<dbReference type="InterPro" id="IPR036910">
    <property type="entry name" value="HMG_box_dom_sf"/>
</dbReference>
<comment type="caution">
    <text evidence="6">The sequence shown here is derived from an EMBL/GenBank/DDBJ whole genome shotgun (WGS) entry which is preliminary data.</text>
</comment>
<evidence type="ECO:0000313" key="6">
    <source>
        <dbReference type="EMBL" id="KAF7777652.1"/>
    </source>
</evidence>
<dbReference type="GO" id="GO:0001228">
    <property type="term" value="F:DNA-binding transcription activator activity, RNA polymerase II-specific"/>
    <property type="evidence" value="ECO:0007669"/>
    <property type="project" value="TreeGrafter"/>
</dbReference>
<gene>
    <name evidence="6" type="ORF">Agabi119p4_3724</name>
</gene>
<dbReference type="PANTHER" id="PTHR10270:SF161">
    <property type="entry name" value="SEX-DETERMINING REGION Y PROTEIN"/>
    <property type="match status" value="1"/>
</dbReference>
<dbReference type="SMR" id="A0A8H7KID6"/>
<keyword evidence="1 3" id="KW-0238">DNA-binding</keyword>
<dbReference type="GO" id="GO:0030154">
    <property type="term" value="P:cell differentiation"/>
    <property type="evidence" value="ECO:0007669"/>
    <property type="project" value="TreeGrafter"/>
</dbReference>
<accession>A0A8H7KID6</accession>
<feature type="DNA-binding region" description="HMG box" evidence="3">
    <location>
        <begin position="70"/>
        <end position="146"/>
    </location>
</feature>
<dbReference type="PROSITE" id="PS50118">
    <property type="entry name" value="HMG_BOX_2"/>
    <property type="match status" value="1"/>
</dbReference>
<dbReference type="GO" id="GO:0000978">
    <property type="term" value="F:RNA polymerase II cis-regulatory region sequence-specific DNA binding"/>
    <property type="evidence" value="ECO:0007669"/>
    <property type="project" value="TreeGrafter"/>
</dbReference>
<feature type="region of interest" description="Disordered" evidence="4">
    <location>
        <begin position="262"/>
        <end position="284"/>
    </location>
</feature>
<feature type="compositionally biased region" description="Basic residues" evidence="4">
    <location>
        <begin position="89"/>
        <end position="99"/>
    </location>
</feature>
<dbReference type="PANTHER" id="PTHR10270">
    <property type="entry name" value="SOX TRANSCRIPTION FACTOR"/>
    <property type="match status" value="1"/>
</dbReference>
<evidence type="ECO:0000256" key="4">
    <source>
        <dbReference type="SAM" id="MobiDB-lite"/>
    </source>
</evidence>
<sequence>MSTFCGQLVGWSPSVNQDQYGGSYARMAQEPSQAFPNSPSSVSSSFSDPDSRPIRSSCPSTRRPHEPGWVARPRNAFIVFRCDYSQTHRRKGRRIRRPPGIHSTEPSLSKRAAMAWKQMTPEEKEPYMIRAEQEREEHMRRNPDYRFRPQRQPGTGPKSRYKLRLTLEPVTDEKVRPPTNCGASCELPTVSTASTPTSWLSSTAGGSQSGVHSEGQHLSISSTRWIQPIACGVSAAPADSAEIPAVQEMMPTEYTAYSLTRTPSSTTSETTSSVSTQPPLFQGGEMTPSPIATGTQIPPNTLASLPEVTDFFASSNFAQSEGYYGVQQYGTLQYPDYAEGLWYGSTGSSHVEPMAPCHTSLYDYAVATGYQNSFTAL</sequence>
<dbReference type="InterPro" id="IPR050140">
    <property type="entry name" value="SRY-related_HMG-box_TF-like"/>
</dbReference>
<feature type="compositionally biased region" description="Basic and acidic residues" evidence="4">
    <location>
        <begin position="136"/>
        <end position="147"/>
    </location>
</feature>
<dbReference type="GO" id="GO:0005634">
    <property type="term" value="C:nucleus"/>
    <property type="evidence" value="ECO:0007669"/>
    <property type="project" value="UniProtKB-UniRule"/>
</dbReference>
<dbReference type="Pfam" id="PF00505">
    <property type="entry name" value="HMG_box"/>
    <property type="match status" value="1"/>
</dbReference>
<dbReference type="Gene3D" id="1.10.30.10">
    <property type="entry name" value="High mobility group box domain"/>
    <property type="match status" value="1"/>
</dbReference>
<dbReference type="Proteomes" id="UP000629468">
    <property type="component" value="Unassembled WGS sequence"/>
</dbReference>
<dbReference type="AlphaFoldDB" id="A0A8H7KID6"/>
<dbReference type="SUPFAM" id="SSF47095">
    <property type="entry name" value="HMG-box"/>
    <property type="match status" value="1"/>
</dbReference>
<feature type="compositionally biased region" description="Low complexity" evidence="4">
    <location>
        <begin position="262"/>
        <end position="276"/>
    </location>
</feature>
<evidence type="ECO:0000256" key="1">
    <source>
        <dbReference type="ARBA" id="ARBA00023125"/>
    </source>
</evidence>
<dbReference type="InterPro" id="IPR009071">
    <property type="entry name" value="HMG_box_dom"/>
</dbReference>
<evidence type="ECO:0000256" key="2">
    <source>
        <dbReference type="ARBA" id="ARBA00023163"/>
    </source>
</evidence>
<protein>
    <submittedName>
        <fullName evidence="6">Transcriptional regulator family: HMG</fullName>
    </submittedName>
</protein>
<feature type="region of interest" description="Disordered" evidence="4">
    <location>
        <begin position="192"/>
        <end position="214"/>
    </location>
</feature>
<proteinExistence type="predicted"/>
<evidence type="ECO:0000313" key="7">
    <source>
        <dbReference type="Proteomes" id="UP000629468"/>
    </source>
</evidence>
<name>A0A8H7KID6_AGABI</name>
<keyword evidence="2" id="KW-0804">Transcription</keyword>
<feature type="compositionally biased region" description="Low complexity" evidence="4">
    <location>
        <begin position="32"/>
        <end position="60"/>
    </location>
</feature>
<feature type="region of interest" description="Disordered" evidence="4">
    <location>
        <begin position="136"/>
        <end position="159"/>
    </location>
</feature>
<dbReference type="SMART" id="SM00398">
    <property type="entry name" value="HMG"/>
    <property type="match status" value="1"/>
</dbReference>
<keyword evidence="3" id="KW-0539">Nucleus</keyword>
<evidence type="ECO:0000256" key="3">
    <source>
        <dbReference type="PROSITE-ProRule" id="PRU00267"/>
    </source>
</evidence>
<evidence type="ECO:0000259" key="5">
    <source>
        <dbReference type="PROSITE" id="PS50118"/>
    </source>
</evidence>
<feature type="region of interest" description="Disordered" evidence="4">
    <location>
        <begin position="89"/>
        <end position="112"/>
    </location>
</feature>
<feature type="domain" description="HMG box" evidence="5">
    <location>
        <begin position="70"/>
        <end position="146"/>
    </location>
</feature>
<dbReference type="EMBL" id="JABXXO010000005">
    <property type="protein sequence ID" value="KAF7777652.1"/>
    <property type="molecule type" value="Genomic_DNA"/>
</dbReference>
<organism evidence="6 7">
    <name type="scientific">Agaricus bisporus var. burnettii</name>
    <dbReference type="NCBI Taxonomy" id="192524"/>
    <lineage>
        <taxon>Eukaryota</taxon>
        <taxon>Fungi</taxon>
        <taxon>Dikarya</taxon>
        <taxon>Basidiomycota</taxon>
        <taxon>Agaricomycotina</taxon>
        <taxon>Agaricomycetes</taxon>
        <taxon>Agaricomycetidae</taxon>
        <taxon>Agaricales</taxon>
        <taxon>Agaricineae</taxon>
        <taxon>Agaricaceae</taxon>
        <taxon>Agaricus</taxon>
    </lineage>
</organism>
<feature type="region of interest" description="Disordered" evidence="4">
    <location>
        <begin position="29"/>
        <end position="68"/>
    </location>
</feature>